<name>A0A512NA42_9HYPH</name>
<reference evidence="1 2" key="1">
    <citation type="submission" date="2019-07" db="EMBL/GenBank/DDBJ databases">
        <title>Whole genome shotgun sequence of Reyranella soli NBRC 108950.</title>
        <authorList>
            <person name="Hosoyama A."/>
            <person name="Uohara A."/>
            <person name="Ohji S."/>
            <person name="Ichikawa N."/>
        </authorList>
    </citation>
    <scope>NUCLEOTIDE SEQUENCE [LARGE SCALE GENOMIC DNA]</scope>
    <source>
        <strain evidence="1 2">NBRC 108950</strain>
    </source>
</reference>
<accession>A0A512NA42</accession>
<dbReference type="AlphaFoldDB" id="A0A512NA42"/>
<gene>
    <name evidence="1" type="ORF">RSO01_30160</name>
</gene>
<protein>
    <submittedName>
        <fullName evidence="1">Uncharacterized protein</fullName>
    </submittedName>
</protein>
<sequence>MLILAGCAGQRPATTATPAPVSAQTAQLTPENDPQNCREFTAPVTVGGQQQQAVGWACQQPDGRWRVTQNTPGLPEQVYTLPPQAIHLYQYPEPYWDPWFYGPAFVGGPVFFFTGGFHHFHHFHGFHRGSFHHGGFHGGRR</sequence>
<dbReference type="Proteomes" id="UP000321058">
    <property type="component" value="Unassembled WGS sequence"/>
</dbReference>
<evidence type="ECO:0000313" key="2">
    <source>
        <dbReference type="Proteomes" id="UP000321058"/>
    </source>
</evidence>
<dbReference type="RefSeq" id="WP_147149934.1">
    <property type="nucleotide sequence ID" value="NZ_BKAJ01000048.1"/>
</dbReference>
<dbReference type="OrthoDB" id="9917614at2"/>
<dbReference type="EMBL" id="BKAJ01000048">
    <property type="protein sequence ID" value="GEP55850.1"/>
    <property type="molecule type" value="Genomic_DNA"/>
</dbReference>
<comment type="caution">
    <text evidence="1">The sequence shown here is derived from an EMBL/GenBank/DDBJ whole genome shotgun (WGS) entry which is preliminary data.</text>
</comment>
<organism evidence="1 2">
    <name type="scientific">Reyranella soli</name>
    <dbReference type="NCBI Taxonomy" id="1230389"/>
    <lineage>
        <taxon>Bacteria</taxon>
        <taxon>Pseudomonadati</taxon>
        <taxon>Pseudomonadota</taxon>
        <taxon>Alphaproteobacteria</taxon>
        <taxon>Hyphomicrobiales</taxon>
        <taxon>Reyranellaceae</taxon>
        <taxon>Reyranella</taxon>
    </lineage>
</organism>
<proteinExistence type="predicted"/>
<keyword evidence="2" id="KW-1185">Reference proteome</keyword>
<evidence type="ECO:0000313" key="1">
    <source>
        <dbReference type="EMBL" id="GEP55850.1"/>
    </source>
</evidence>